<feature type="binding site" evidence="12">
    <location>
        <position position="71"/>
    </location>
    <ligand>
        <name>Ca(2+)</name>
        <dbReference type="ChEBI" id="CHEBI:29108"/>
        <label>1</label>
    </ligand>
</feature>
<evidence type="ECO:0000256" key="6">
    <source>
        <dbReference type="ARBA" id="ARBA00022723"/>
    </source>
</evidence>
<name>A0A811NPZ1_9POAL</name>
<gene>
    <name evidence="16" type="ORF">NCGR_LOCUS21567</name>
</gene>
<comment type="subcellular location">
    <subcellularLocation>
        <location evidence="3">Secreted</location>
    </subcellularLocation>
</comment>
<keyword evidence="10" id="KW-0376">Hydrogen peroxide</keyword>
<accession>A0A811NPZ1</accession>
<comment type="cofactor">
    <cofactor evidence="2">
        <name>heme b</name>
        <dbReference type="ChEBI" id="CHEBI:60344"/>
    </cofactor>
</comment>
<keyword evidence="4" id="KW-0575">Peroxidase</keyword>
<keyword evidence="9" id="KW-0408">Iron</keyword>
<evidence type="ECO:0000313" key="17">
    <source>
        <dbReference type="Proteomes" id="UP000604825"/>
    </source>
</evidence>
<reference evidence="16" key="1">
    <citation type="submission" date="2020-10" db="EMBL/GenBank/DDBJ databases">
        <authorList>
            <person name="Han B."/>
            <person name="Lu T."/>
            <person name="Zhao Q."/>
            <person name="Huang X."/>
            <person name="Zhao Y."/>
        </authorList>
    </citation>
    <scope>NUCLEOTIDE SEQUENCE</scope>
</reference>
<feature type="binding site" evidence="12">
    <location>
        <position position="74"/>
    </location>
    <ligand>
        <name>Ca(2+)</name>
        <dbReference type="ChEBI" id="CHEBI:29108"/>
        <label>1</label>
    </ligand>
</feature>
<feature type="site" description="Transition state stabilizer" evidence="13">
    <location>
        <position position="66"/>
    </location>
</feature>
<dbReference type="Pfam" id="PF00141">
    <property type="entry name" value="peroxidase"/>
    <property type="match status" value="1"/>
</dbReference>
<dbReference type="FunFam" id="1.10.520.10:FF:000031">
    <property type="entry name" value="Os01g0327000 protein"/>
    <property type="match status" value="1"/>
</dbReference>
<dbReference type="InterPro" id="IPR010255">
    <property type="entry name" value="Haem_peroxidase_sf"/>
</dbReference>
<dbReference type="EMBL" id="CAJGYO010000005">
    <property type="protein sequence ID" value="CAD6231527.1"/>
    <property type="molecule type" value="Genomic_DNA"/>
</dbReference>
<dbReference type="PRINTS" id="PR00461">
    <property type="entry name" value="PLPEROXIDASE"/>
</dbReference>
<evidence type="ECO:0000313" key="16">
    <source>
        <dbReference type="EMBL" id="CAD6231527.1"/>
    </source>
</evidence>
<evidence type="ECO:0000259" key="15">
    <source>
        <dbReference type="PROSITE" id="PS50873"/>
    </source>
</evidence>
<dbReference type="GO" id="GO:0042744">
    <property type="term" value="P:hydrogen peroxide catabolic process"/>
    <property type="evidence" value="ECO:0007669"/>
    <property type="project" value="UniProtKB-KW"/>
</dbReference>
<proteinExistence type="inferred from homology"/>
<sequence>MTTGERGYFFVTAVAVDLALLPASAIAAGLKVGFYNKSCPSAEALVQQAVAADFKNNSGIAAGLIRLHFHDCFVRVPAACFLFASACISISTVCLASGYTGCLACAPC</sequence>
<dbReference type="Proteomes" id="UP000604825">
    <property type="component" value="Unassembled WGS sequence"/>
</dbReference>
<evidence type="ECO:0000256" key="3">
    <source>
        <dbReference type="ARBA" id="ARBA00004613"/>
    </source>
</evidence>
<evidence type="ECO:0000256" key="4">
    <source>
        <dbReference type="ARBA" id="ARBA00022559"/>
    </source>
</evidence>
<dbReference type="InterPro" id="IPR002016">
    <property type="entry name" value="Haem_peroxidase"/>
</dbReference>
<dbReference type="PROSITE" id="PS50873">
    <property type="entry name" value="PEROXIDASE_4"/>
    <property type="match status" value="1"/>
</dbReference>
<comment type="catalytic activity">
    <reaction evidence="1">
        <text>2 a phenolic donor + H2O2 = 2 a phenolic radical donor + 2 H2O</text>
        <dbReference type="Rhea" id="RHEA:56136"/>
        <dbReference type="ChEBI" id="CHEBI:15377"/>
        <dbReference type="ChEBI" id="CHEBI:16240"/>
        <dbReference type="ChEBI" id="CHEBI:139520"/>
        <dbReference type="ChEBI" id="CHEBI:139521"/>
        <dbReference type="EC" id="1.11.1.7"/>
    </reaction>
</comment>
<evidence type="ECO:0000256" key="7">
    <source>
        <dbReference type="ARBA" id="ARBA00022837"/>
    </source>
</evidence>
<evidence type="ECO:0000256" key="8">
    <source>
        <dbReference type="ARBA" id="ARBA00023002"/>
    </source>
</evidence>
<dbReference type="GO" id="GO:0006979">
    <property type="term" value="P:response to oxidative stress"/>
    <property type="evidence" value="ECO:0007669"/>
    <property type="project" value="InterPro"/>
</dbReference>
<dbReference type="GO" id="GO:0020037">
    <property type="term" value="F:heme binding"/>
    <property type="evidence" value="ECO:0007669"/>
    <property type="project" value="InterPro"/>
</dbReference>
<comment type="cofactor">
    <cofactor evidence="12">
        <name>Ca(2+)</name>
        <dbReference type="ChEBI" id="CHEBI:29108"/>
    </cofactor>
    <text evidence="12">Binds 2 calcium ions per subunit.</text>
</comment>
<keyword evidence="6 12" id="KW-0479">Metal-binding</keyword>
<evidence type="ECO:0000256" key="10">
    <source>
        <dbReference type="ARBA" id="ARBA00023324"/>
    </source>
</evidence>
<dbReference type="SUPFAM" id="SSF48113">
    <property type="entry name" value="Heme-dependent peroxidases"/>
    <property type="match status" value="1"/>
</dbReference>
<dbReference type="InterPro" id="IPR000823">
    <property type="entry name" value="Peroxidase_pln"/>
</dbReference>
<keyword evidence="8" id="KW-0560">Oxidoreductase</keyword>
<dbReference type="InterPro" id="IPR019794">
    <property type="entry name" value="Peroxidases_AS"/>
</dbReference>
<dbReference type="GO" id="GO:0140825">
    <property type="term" value="F:lactoperoxidase activity"/>
    <property type="evidence" value="ECO:0007669"/>
    <property type="project" value="UniProtKB-EC"/>
</dbReference>
<evidence type="ECO:0000256" key="11">
    <source>
        <dbReference type="PIRSR" id="PIRSR600823-1"/>
    </source>
</evidence>
<dbReference type="AlphaFoldDB" id="A0A811NPZ1"/>
<dbReference type="Gene3D" id="1.10.520.10">
    <property type="match status" value="1"/>
</dbReference>
<evidence type="ECO:0000256" key="1">
    <source>
        <dbReference type="ARBA" id="ARBA00000189"/>
    </source>
</evidence>
<feature type="domain" description="Plant heme peroxidase family profile" evidence="15">
    <location>
        <begin position="29"/>
        <end position="75"/>
    </location>
</feature>
<evidence type="ECO:0000256" key="9">
    <source>
        <dbReference type="ARBA" id="ARBA00023004"/>
    </source>
</evidence>
<organism evidence="16 17">
    <name type="scientific">Miscanthus lutarioriparius</name>
    <dbReference type="NCBI Taxonomy" id="422564"/>
    <lineage>
        <taxon>Eukaryota</taxon>
        <taxon>Viridiplantae</taxon>
        <taxon>Streptophyta</taxon>
        <taxon>Embryophyta</taxon>
        <taxon>Tracheophyta</taxon>
        <taxon>Spermatophyta</taxon>
        <taxon>Magnoliopsida</taxon>
        <taxon>Liliopsida</taxon>
        <taxon>Poales</taxon>
        <taxon>Poaceae</taxon>
        <taxon>PACMAD clade</taxon>
        <taxon>Panicoideae</taxon>
        <taxon>Andropogonodae</taxon>
        <taxon>Andropogoneae</taxon>
        <taxon>Saccharinae</taxon>
        <taxon>Miscanthus</taxon>
    </lineage>
</organism>
<keyword evidence="7 12" id="KW-0106">Calcium</keyword>
<evidence type="ECO:0000256" key="12">
    <source>
        <dbReference type="PIRSR" id="PIRSR600823-3"/>
    </source>
</evidence>
<evidence type="ECO:0000256" key="13">
    <source>
        <dbReference type="PIRSR" id="PIRSR600823-4"/>
    </source>
</evidence>
<dbReference type="PANTHER" id="PTHR31235">
    <property type="entry name" value="PEROXIDASE 25-RELATED"/>
    <property type="match status" value="1"/>
</dbReference>
<feature type="active site" description="Proton acceptor" evidence="11">
    <location>
        <position position="70"/>
    </location>
</feature>
<keyword evidence="5" id="KW-0349">Heme</keyword>
<evidence type="ECO:0000256" key="14">
    <source>
        <dbReference type="RuleBase" id="RU004241"/>
    </source>
</evidence>
<keyword evidence="17" id="KW-1185">Reference proteome</keyword>
<dbReference type="GO" id="GO:0046872">
    <property type="term" value="F:metal ion binding"/>
    <property type="evidence" value="ECO:0007669"/>
    <property type="project" value="UniProtKB-KW"/>
</dbReference>
<dbReference type="GO" id="GO:0005576">
    <property type="term" value="C:extracellular region"/>
    <property type="evidence" value="ECO:0007669"/>
    <property type="project" value="UniProtKB-SubCell"/>
</dbReference>
<protein>
    <recommendedName>
        <fullName evidence="15">Plant heme peroxidase family profile domain-containing protein</fullName>
    </recommendedName>
</protein>
<evidence type="ECO:0000256" key="2">
    <source>
        <dbReference type="ARBA" id="ARBA00001970"/>
    </source>
</evidence>
<evidence type="ECO:0000256" key="5">
    <source>
        <dbReference type="ARBA" id="ARBA00022617"/>
    </source>
</evidence>
<comment type="similarity">
    <text evidence="14">Belongs to the peroxidase family.</text>
</comment>
<dbReference type="PROSITE" id="PS00436">
    <property type="entry name" value="PEROXIDASE_2"/>
    <property type="match status" value="1"/>
</dbReference>
<dbReference type="OrthoDB" id="2113341at2759"/>
<comment type="caution">
    <text evidence="16">The sequence shown here is derived from an EMBL/GenBank/DDBJ whole genome shotgun (WGS) entry which is preliminary data.</text>
</comment>